<reference evidence="1 2" key="1">
    <citation type="journal article" date="2016" name="Nat. Commun.">
        <title>Thousands of microbial genomes shed light on interconnected biogeochemical processes in an aquifer system.</title>
        <authorList>
            <person name="Anantharaman K."/>
            <person name="Brown C.T."/>
            <person name="Hug L.A."/>
            <person name="Sharon I."/>
            <person name="Castelle C.J."/>
            <person name="Probst A.J."/>
            <person name="Thomas B.C."/>
            <person name="Singh A."/>
            <person name="Wilkins M.J."/>
            <person name="Karaoz U."/>
            <person name="Brodie E.L."/>
            <person name="Williams K.H."/>
            <person name="Hubbard S.S."/>
            <person name="Banfield J.F."/>
        </authorList>
    </citation>
    <scope>NUCLEOTIDE SEQUENCE [LARGE SCALE GENOMIC DNA]</scope>
</reference>
<accession>A0A1G2KWC0</accession>
<proteinExistence type="predicted"/>
<gene>
    <name evidence="1" type="ORF">A3C16_03630</name>
</gene>
<comment type="caution">
    <text evidence="1">The sequence shown here is derived from an EMBL/GenBank/DDBJ whole genome shotgun (WGS) entry which is preliminary data.</text>
</comment>
<protein>
    <submittedName>
        <fullName evidence="1">Uncharacterized protein</fullName>
    </submittedName>
</protein>
<dbReference type="AlphaFoldDB" id="A0A1G2KWC0"/>
<name>A0A1G2KWC0_9BACT</name>
<sequence length="62" mass="6836">MKHALSHLHIRKHHAENGAPTHSRMKFLDGVALANGIFGSLTPIPQIAAMYSSKKVPRAYQC</sequence>
<dbReference type="EMBL" id="MHQL01000010">
    <property type="protein sequence ID" value="OHA03700.1"/>
    <property type="molecule type" value="Genomic_DNA"/>
</dbReference>
<evidence type="ECO:0000313" key="1">
    <source>
        <dbReference type="EMBL" id="OHA03700.1"/>
    </source>
</evidence>
<organism evidence="1 2">
    <name type="scientific">Candidatus Sungbacteria bacterium RIFCSPHIGHO2_02_FULL_51_29</name>
    <dbReference type="NCBI Taxonomy" id="1802273"/>
    <lineage>
        <taxon>Bacteria</taxon>
        <taxon>Candidatus Sungiibacteriota</taxon>
    </lineage>
</organism>
<evidence type="ECO:0000313" key="2">
    <source>
        <dbReference type="Proteomes" id="UP000177811"/>
    </source>
</evidence>
<dbReference type="Proteomes" id="UP000177811">
    <property type="component" value="Unassembled WGS sequence"/>
</dbReference>